<evidence type="ECO:0000313" key="17">
    <source>
        <dbReference type="Proteomes" id="UP001331761"/>
    </source>
</evidence>
<evidence type="ECO:0000256" key="2">
    <source>
        <dbReference type="ARBA" id="ARBA00022527"/>
    </source>
</evidence>
<dbReference type="Pfam" id="PF00069">
    <property type="entry name" value="Pkinase"/>
    <property type="match status" value="1"/>
</dbReference>
<keyword evidence="3" id="KW-0808">Transferase</keyword>
<organism evidence="16 17">
    <name type="scientific">Trichostrongylus colubriformis</name>
    <name type="common">Black scour worm</name>
    <dbReference type="NCBI Taxonomy" id="6319"/>
    <lineage>
        <taxon>Eukaryota</taxon>
        <taxon>Metazoa</taxon>
        <taxon>Ecdysozoa</taxon>
        <taxon>Nematoda</taxon>
        <taxon>Chromadorea</taxon>
        <taxon>Rhabditida</taxon>
        <taxon>Rhabditina</taxon>
        <taxon>Rhabditomorpha</taxon>
        <taxon>Strongyloidea</taxon>
        <taxon>Trichostrongylidae</taxon>
        <taxon>Trichostrongylus</taxon>
    </lineage>
</organism>
<keyword evidence="5 13" id="KW-0547">Nucleotide-binding</keyword>
<keyword evidence="8" id="KW-0460">Magnesium</keyword>
<dbReference type="GO" id="GO:0004674">
    <property type="term" value="F:protein serine/threonine kinase activity"/>
    <property type="evidence" value="ECO:0007669"/>
    <property type="project" value="UniProtKB-KW"/>
</dbReference>
<accession>A0AAN8FW35</accession>
<comment type="caution">
    <text evidence="16">The sequence shown here is derived from an EMBL/GenBank/DDBJ whole genome shotgun (WGS) entry which is preliminary data.</text>
</comment>
<evidence type="ECO:0000256" key="6">
    <source>
        <dbReference type="ARBA" id="ARBA00022777"/>
    </source>
</evidence>
<dbReference type="GO" id="GO:0005634">
    <property type="term" value="C:nucleus"/>
    <property type="evidence" value="ECO:0007669"/>
    <property type="project" value="TreeGrafter"/>
</dbReference>
<evidence type="ECO:0000259" key="15">
    <source>
        <dbReference type="PROSITE" id="PS50011"/>
    </source>
</evidence>
<reference evidence="16 17" key="1">
    <citation type="submission" date="2019-10" db="EMBL/GenBank/DDBJ databases">
        <title>Assembly and Annotation for the nematode Trichostrongylus colubriformis.</title>
        <authorList>
            <person name="Martin J."/>
        </authorList>
    </citation>
    <scope>NUCLEOTIDE SEQUENCE [LARGE SCALE GENOMIC DNA]</scope>
    <source>
        <strain evidence="16">G859</strain>
        <tissue evidence="16">Whole worm</tissue>
    </source>
</reference>
<evidence type="ECO:0000313" key="16">
    <source>
        <dbReference type="EMBL" id="KAK5971393.1"/>
    </source>
</evidence>
<sequence length="156" mass="18091">PHQISSRKTPFRKKLSSLYRFSKSKTYFEQCFDVIKCLGNGSFGQVLHVRCKETGKEYAVKRALRTGRFYIQTELCGPDLQCYRAHYGPLTENEQWTVFTDTLKALERLHAEDILHLDVKPSNIYIALDNRSCKLGDFGLAINLKKVWHQKYGTIN</sequence>
<keyword evidence="7 13" id="KW-0067">ATP-binding</keyword>
<feature type="binding site" evidence="13">
    <location>
        <position position="61"/>
    </location>
    <ligand>
        <name>ATP</name>
        <dbReference type="ChEBI" id="CHEBI:30616"/>
    </ligand>
</feature>
<dbReference type="Gene3D" id="3.30.200.20">
    <property type="entry name" value="Phosphorylase Kinase, domain 1"/>
    <property type="match status" value="1"/>
</dbReference>
<dbReference type="Proteomes" id="UP001331761">
    <property type="component" value="Unassembled WGS sequence"/>
</dbReference>
<dbReference type="GO" id="GO:0005524">
    <property type="term" value="F:ATP binding"/>
    <property type="evidence" value="ECO:0007669"/>
    <property type="project" value="UniProtKB-UniRule"/>
</dbReference>
<evidence type="ECO:0000256" key="1">
    <source>
        <dbReference type="ARBA" id="ARBA00012513"/>
    </source>
</evidence>
<comment type="similarity">
    <text evidence="10">Belongs to the protein kinase superfamily. Ser/Thr protein kinase family. GCN2 subfamily.</text>
</comment>
<feature type="non-terminal residue" evidence="16">
    <location>
        <position position="1"/>
    </location>
</feature>
<evidence type="ECO:0000256" key="14">
    <source>
        <dbReference type="RuleBase" id="RU000304"/>
    </source>
</evidence>
<dbReference type="EC" id="2.7.11.1" evidence="1"/>
<evidence type="ECO:0000256" key="12">
    <source>
        <dbReference type="ARBA" id="ARBA00048679"/>
    </source>
</evidence>
<evidence type="ECO:0000256" key="8">
    <source>
        <dbReference type="ARBA" id="ARBA00022842"/>
    </source>
</evidence>
<dbReference type="EMBL" id="WIXE01017855">
    <property type="protein sequence ID" value="KAK5971393.1"/>
    <property type="molecule type" value="Genomic_DNA"/>
</dbReference>
<proteinExistence type="inferred from homology"/>
<dbReference type="InterPro" id="IPR050339">
    <property type="entry name" value="CC_SR_Kinase"/>
</dbReference>
<dbReference type="InterPro" id="IPR008271">
    <property type="entry name" value="Ser/Thr_kinase_AS"/>
</dbReference>
<evidence type="ECO:0000256" key="9">
    <source>
        <dbReference type="ARBA" id="ARBA00023306"/>
    </source>
</evidence>
<protein>
    <recommendedName>
        <fullName evidence="1">non-specific serine/threonine protein kinase</fullName>
        <ecNumber evidence="1">2.7.11.1</ecNumber>
    </recommendedName>
</protein>
<dbReference type="SUPFAM" id="SSF56112">
    <property type="entry name" value="Protein kinase-like (PK-like)"/>
    <property type="match status" value="1"/>
</dbReference>
<dbReference type="SMART" id="SM00220">
    <property type="entry name" value="S_TKc"/>
    <property type="match status" value="1"/>
</dbReference>
<dbReference type="GO" id="GO:0051321">
    <property type="term" value="P:meiotic cell cycle"/>
    <property type="evidence" value="ECO:0007669"/>
    <property type="project" value="TreeGrafter"/>
</dbReference>
<comment type="catalytic activity">
    <reaction evidence="11">
        <text>L-threonyl-[protein] + ATP = O-phospho-L-threonyl-[protein] + ADP + H(+)</text>
        <dbReference type="Rhea" id="RHEA:46608"/>
        <dbReference type="Rhea" id="RHEA-COMP:11060"/>
        <dbReference type="Rhea" id="RHEA-COMP:11605"/>
        <dbReference type="ChEBI" id="CHEBI:15378"/>
        <dbReference type="ChEBI" id="CHEBI:30013"/>
        <dbReference type="ChEBI" id="CHEBI:30616"/>
        <dbReference type="ChEBI" id="CHEBI:61977"/>
        <dbReference type="ChEBI" id="CHEBI:456216"/>
        <dbReference type="EC" id="2.7.11.1"/>
    </reaction>
</comment>
<evidence type="ECO:0000256" key="13">
    <source>
        <dbReference type="PROSITE-ProRule" id="PRU10141"/>
    </source>
</evidence>
<dbReference type="InterPro" id="IPR011009">
    <property type="entry name" value="Kinase-like_dom_sf"/>
</dbReference>
<dbReference type="AlphaFoldDB" id="A0AAN8FW35"/>
<feature type="domain" description="Protein kinase" evidence="15">
    <location>
        <begin position="1"/>
        <end position="156"/>
    </location>
</feature>
<evidence type="ECO:0000256" key="4">
    <source>
        <dbReference type="ARBA" id="ARBA00022723"/>
    </source>
</evidence>
<evidence type="ECO:0000256" key="11">
    <source>
        <dbReference type="ARBA" id="ARBA00047899"/>
    </source>
</evidence>
<evidence type="ECO:0000256" key="3">
    <source>
        <dbReference type="ARBA" id="ARBA00022679"/>
    </source>
</evidence>
<dbReference type="Gene3D" id="1.10.510.10">
    <property type="entry name" value="Transferase(Phosphotransferase) domain 1"/>
    <property type="match status" value="1"/>
</dbReference>
<dbReference type="PROSITE" id="PS00107">
    <property type="entry name" value="PROTEIN_KINASE_ATP"/>
    <property type="match status" value="1"/>
</dbReference>
<evidence type="ECO:0000256" key="10">
    <source>
        <dbReference type="ARBA" id="ARBA00037982"/>
    </source>
</evidence>
<keyword evidence="17" id="KW-1185">Reference proteome</keyword>
<dbReference type="GO" id="GO:0110031">
    <property type="term" value="P:negative regulation of G2/MI transition of meiotic cell cycle"/>
    <property type="evidence" value="ECO:0007669"/>
    <property type="project" value="TreeGrafter"/>
</dbReference>
<dbReference type="PROSITE" id="PS50011">
    <property type="entry name" value="PROTEIN_KINASE_DOM"/>
    <property type="match status" value="1"/>
</dbReference>
<evidence type="ECO:0000256" key="7">
    <source>
        <dbReference type="ARBA" id="ARBA00022840"/>
    </source>
</evidence>
<dbReference type="GO" id="GO:0005737">
    <property type="term" value="C:cytoplasm"/>
    <property type="evidence" value="ECO:0007669"/>
    <property type="project" value="TreeGrafter"/>
</dbReference>
<dbReference type="GO" id="GO:0046872">
    <property type="term" value="F:metal ion binding"/>
    <property type="evidence" value="ECO:0007669"/>
    <property type="project" value="UniProtKB-KW"/>
</dbReference>
<gene>
    <name evidence="16" type="ORF">GCK32_016135</name>
</gene>
<dbReference type="PROSITE" id="PS00108">
    <property type="entry name" value="PROTEIN_KINASE_ST"/>
    <property type="match status" value="1"/>
</dbReference>
<keyword evidence="9" id="KW-0131">Cell cycle</keyword>
<dbReference type="InterPro" id="IPR017441">
    <property type="entry name" value="Protein_kinase_ATP_BS"/>
</dbReference>
<name>A0AAN8FW35_TRICO</name>
<keyword evidence="2 14" id="KW-0723">Serine/threonine-protein kinase</keyword>
<evidence type="ECO:0000256" key="5">
    <source>
        <dbReference type="ARBA" id="ARBA00022741"/>
    </source>
</evidence>
<dbReference type="PANTHER" id="PTHR11042:SF183">
    <property type="entry name" value="MEMBRANE-ASSOCIATED TYROSINE- AND THREONINE-SPECIFIC CDC2-INHIBITORY KINASE"/>
    <property type="match status" value="1"/>
</dbReference>
<dbReference type="PANTHER" id="PTHR11042">
    <property type="entry name" value="EUKARYOTIC TRANSLATION INITIATION FACTOR 2-ALPHA KINASE EIF2-ALPHA KINASE -RELATED"/>
    <property type="match status" value="1"/>
</dbReference>
<dbReference type="InterPro" id="IPR000719">
    <property type="entry name" value="Prot_kinase_dom"/>
</dbReference>
<keyword evidence="6" id="KW-0418">Kinase</keyword>
<comment type="catalytic activity">
    <reaction evidence="12">
        <text>L-seryl-[protein] + ATP = O-phospho-L-seryl-[protein] + ADP + H(+)</text>
        <dbReference type="Rhea" id="RHEA:17989"/>
        <dbReference type="Rhea" id="RHEA-COMP:9863"/>
        <dbReference type="Rhea" id="RHEA-COMP:11604"/>
        <dbReference type="ChEBI" id="CHEBI:15378"/>
        <dbReference type="ChEBI" id="CHEBI:29999"/>
        <dbReference type="ChEBI" id="CHEBI:30616"/>
        <dbReference type="ChEBI" id="CHEBI:83421"/>
        <dbReference type="ChEBI" id="CHEBI:456216"/>
        <dbReference type="EC" id="2.7.11.1"/>
    </reaction>
</comment>
<keyword evidence="4" id="KW-0479">Metal-binding</keyword>